<evidence type="ECO:0000313" key="1">
    <source>
        <dbReference type="EMBL" id="KAH9324118.1"/>
    </source>
</evidence>
<evidence type="ECO:0000313" key="2">
    <source>
        <dbReference type="Proteomes" id="UP000824469"/>
    </source>
</evidence>
<sequence>SRTFRPLDRVPRPSVSKHFLPHEVPSSTIQGSRIETLSLASMRQLFTPAIWRCMFITISVRFKCESTQKSQEDLSILESMELIQ</sequence>
<feature type="non-terminal residue" evidence="1">
    <location>
        <position position="84"/>
    </location>
</feature>
<reference evidence="1 2" key="1">
    <citation type="journal article" date="2021" name="Nat. Plants">
        <title>The Taxus genome provides insights into paclitaxel biosynthesis.</title>
        <authorList>
            <person name="Xiong X."/>
            <person name="Gou J."/>
            <person name="Liao Q."/>
            <person name="Li Y."/>
            <person name="Zhou Q."/>
            <person name="Bi G."/>
            <person name="Li C."/>
            <person name="Du R."/>
            <person name="Wang X."/>
            <person name="Sun T."/>
            <person name="Guo L."/>
            <person name="Liang H."/>
            <person name="Lu P."/>
            <person name="Wu Y."/>
            <person name="Zhang Z."/>
            <person name="Ro D.K."/>
            <person name="Shang Y."/>
            <person name="Huang S."/>
            <person name="Yan J."/>
        </authorList>
    </citation>
    <scope>NUCLEOTIDE SEQUENCE [LARGE SCALE GENOMIC DNA]</scope>
    <source>
        <strain evidence="1">Ta-2019</strain>
    </source>
</reference>
<proteinExistence type="predicted"/>
<feature type="non-terminal residue" evidence="1">
    <location>
        <position position="1"/>
    </location>
</feature>
<accession>A0AA38GLS8</accession>
<dbReference type="EMBL" id="JAHRHJ020000002">
    <property type="protein sequence ID" value="KAH9324118.1"/>
    <property type="molecule type" value="Genomic_DNA"/>
</dbReference>
<dbReference type="AlphaFoldDB" id="A0AA38GLS8"/>
<organism evidence="1 2">
    <name type="scientific">Taxus chinensis</name>
    <name type="common">Chinese yew</name>
    <name type="synonym">Taxus wallichiana var. chinensis</name>
    <dbReference type="NCBI Taxonomy" id="29808"/>
    <lineage>
        <taxon>Eukaryota</taxon>
        <taxon>Viridiplantae</taxon>
        <taxon>Streptophyta</taxon>
        <taxon>Embryophyta</taxon>
        <taxon>Tracheophyta</taxon>
        <taxon>Spermatophyta</taxon>
        <taxon>Pinopsida</taxon>
        <taxon>Pinidae</taxon>
        <taxon>Conifers II</taxon>
        <taxon>Cupressales</taxon>
        <taxon>Taxaceae</taxon>
        <taxon>Taxus</taxon>
    </lineage>
</organism>
<gene>
    <name evidence="1" type="ORF">KI387_004296</name>
</gene>
<dbReference type="Proteomes" id="UP000824469">
    <property type="component" value="Unassembled WGS sequence"/>
</dbReference>
<comment type="caution">
    <text evidence="1">The sequence shown here is derived from an EMBL/GenBank/DDBJ whole genome shotgun (WGS) entry which is preliminary data.</text>
</comment>
<name>A0AA38GLS8_TAXCH</name>
<protein>
    <submittedName>
        <fullName evidence="1">Uncharacterized protein</fullName>
    </submittedName>
</protein>
<keyword evidence="2" id="KW-1185">Reference proteome</keyword>